<feature type="compositionally biased region" description="Basic residues" evidence="1">
    <location>
        <begin position="393"/>
        <end position="410"/>
    </location>
</feature>
<keyword evidence="2" id="KW-0732">Signal</keyword>
<comment type="caution">
    <text evidence="3">The sequence shown here is derived from an EMBL/GenBank/DDBJ whole genome shotgun (WGS) entry which is preliminary data.</text>
</comment>
<sequence length="475" mass="51085">MLRKALLAALVAAAQAASLTSLKTTDADLLKEAFFGGDCWTIACTDVHDKKTGANLLEKALDDAKAASSCRGASLQCGKKLPSGKTPLQRLGIEPPKQKGHPLLILCVNGEARPLNMDEYARVKEQSATPDARVLSKTLVQAGLAPKPIVVNDDAAFNRQCANKRHCLVVSFNSTTSDVKAFTRAAAAVAAKRRLLRVVLVDGKHGHLSLQKALPANPATALYARRLNANEQAALQAISAKVPKAKGVSNELQASACGASAIAGRDAESAHLNFESKLIGPRDWRSRQDAAGLVFRRGDAYLSYAAVARGLAERELFGSDASYAAAHPLVRLGDTTYTHGAKAFRGDGFDSAALDAWLGPFLSTAADDRAFLQLGLTGLAKRVKFKATSSKRPTPRPRPARRPAPKPKRRGAVEERDRQKERAERERERREQMDAAGADLFETVEVGADGEATAVEEEDDDDEDDDEEDEDVEMI</sequence>
<evidence type="ECO:0000256" key="2">
    <source>
        <dbReference type="SAM" id="SignalP"/>
    </source>
</evidence>
<evidence type="ECO:0000313" key="4">
    <source>
        <dbReference type="Proteomes" id="UP000789595"/>
    </source>
</evidence>
<keyword evidence="4" id="KW-1185">Reference proteome</keyword>
<dbReference type="Proteomes" id="UP000789595">
    <property type="component" value="Unassembled WGS sequence"/>
</dbReference>
<feature type="compositionally biased region" description="Low complexity" evidence="1">
    <location>
        <begin position="444"/>
        <end position="453"/>
    </location>
</feature>
<feature type="chain" id="PRO_5035159134" description="Rhodanese domain-containing protein" evidence="2">
    <location>
        <begin position="17"/>
        <end position="475"/>
    </location>
</feature>
<gene>
    <name evidence="3" type="ORF">PECAL_4P05000</name>
</gene>
<evidence type="ECO:0000256" key="1">
    <source>
        <dbReference type="SAM" id="MobiDB-lite"/>
    </source>
</evidence>
<feature type="compositionally biased region" description="Basic and acidic residues" evidence="1">
    <location>
        <begin position="411"/>
        <end position="433"/>
    </location>
</feature>
<evidence type="ECO:0008006" key="5">
    <source>
        <dbReference type="Google" id="ProtNLM"/>
    </source>
</evidence>
<reference evidence="3" key="1">
    <citation type="submission" date="2021-11" db="EMBL/GenBank/DDBJ databases">
        <authorList>
            <consortium name="Genoscope - CEA"/>
            <person name="William W."/>
        </authorList>
    </citation>
    <scope>NUCLEOTIDE SEQUENCE</scope>
</reference>
<dbReference type="EMBL" id="CAKKNE010000004">
    <property type="protein sequence ID" value="CAH0373313.1"/>
    <property type="molecule type" value="Genomic_DNA"/>
</dbReference>
<feature type="signal peptide" evidence="2">
    <location>
        <begin position="1"/>
        <end position="16"/>
    </location>
</feature>
<evidence type="ECO:0000313" key="3">
    <source>
        <dbReference type="EMBL" id="CAH0373313.1"/>
    </source>
</evidence>
<accession>A0A8J2SJC2</accession>
<organism evidence="3 4">
    <name type="scientific">Pelagomonas calceolata</name>
    <dbReference type="NCBI Taxonomy" id="35677"/>
    <lineage>
        <taxon>Eukaryota</taxon>
        <taxon>Sar</taxon>
        <taxon>Stramenopiles</taxon>
        <taxon>Ochrophyta</taxon>
        <taxon>Pelagophyceae</taxon>
        <taxon>Pelagomonadales</taxon>
        <taxon>Pelagomonadaceae</taxon>
        <taxon>Pelagomonas</taxon>
    </lineage>
</organism>
<protein>
    <recommendedName>
        <fullName evidence="5">Rhodanese domain-containing protein</fullName>
    </recommendedName>
</protein>
<feature type="compositionally biased region" description="Acidic residues" evidence="1">
    <location>
        <begin position="454"/>
        <end position="475"/>
    </location>
</feature>
<proteinExistence type="predicted"/>
<feature type="region of interest" description="Disordered" evidence="1">
    <location>
        <begin position="385"/>
        <end position="475"/>
    </location>
</feature>
<dbReference type="AlphaFoldDB" id="A0A8J2SJC2"/>
<name>A0A8J2SJC2_9STRA</name>